<evidence type="ECO:0000256" key="1">
    <source>
        <dbReference type="ARBA" id="ARBA00000624"/>
    </source>
</evidence>
<dbReference type="GO" id="GO:0003862">
    <property type="term" value="F:3-isopropylmalate dehydrogenase activity"/>
    <property type="evidence" value="ECO:0007669"/>
    <property type="project" value="UniProtKB-UniRule"/>
</dbReference>
<dbReference type="GO" id="GO:0051287">
    <property type="term" value="F:NAD binding"/>
    <property type="evidence" value="ECO:0007669"/>
    <property type="project" value="InterPro"/>
</dbReference>
<evidence type="ECO:0000313" key="17">
    <source>
        <dbReference type="EMBL" id="QOZ65407.1"/>
    </source>
</evidence>
<dbReference type="EMBL" id="CP030050">
    <property type="protein sequence ID" value="QOZ65407.1"/>
    <property type="molecule type" value="Genomic_DNA"/>
</dbReference>
<dbReference type="InterPro" id="IPR004429">
    <property type="entry name" value="Isopropylmalate_DH"/>
</dbReference>
<feature type="binding site" evidence="14">
    <location>
        <position position="239"/>
    </location>
    <ligand>
        <name>substrate</name>
    </ligand>
</feature>
<dbReference type="Pfam" id="PF00180">
    <property type="entry name" value="Iso_dh"/>
    <property type="match status" value="1"/>
</dbReference>
<keyword evidence="8 14" id="KW-0479">Metal-binding</keyword>
<keyword evidence="10 14" id="KW-0560">Oxidoreductase</keyword>
<dbReference type="GO" id="GO:0000287">
    <property type="term" value="F:magnesium ion binding"/>
    <property type="evidence" value="ECO:0007669"/>
    <property type="project" value="InterPro"/>
</dbReference>
<comment type="function">
    <text evidence="14 15">Catalyzes the oxidation of 3-carboxy-2-hydroxy-4-methylpentanoate (3-isopropylmalate) to 3-carboxy-4-methyl-2-oxopentanoate. The product decarboxylates to 4-methyl-2 oxopentanoate.</text>
</comment>
<dbReference type="KEGG" id="barh:WN72_02260"/>
<evidence type="ECO:0000256" key="9">
    <source>
        <dbReference type="ARBA" id="ARBA00022842"/>
    </source>
</evidence>
<evidence type="ECO:0000256" key="13">
    <source>
        <dbReference type="ARBA" id="ARBA00023304"/>
    </source>
</evidence>
<comment type="caution">
    <text evidence="14">Lacks conserved residue(s) required for the propagation of feature annotation.</text>
</comment>
<evidence type="ECO:0000256" key="14">
    <source>
        <dbReference type="HAMAP-Rule" id="MF_01033"/>
    </source>
</evidence>
<keyword evidence="7 14" id="KW-0028">Amino-acid biosynthesis</keyword>
<comment type="similarity">
    <text evidence="4 14">Belongs to the isocitrate and isopropylmalate dehydrogenases family. LeuB type 1 subfamily.</text>
</comment>
<dbReference type="FunFam" id="3.40.718.10:FF:000006">
    <property type="entry name" value="3-isopropylmalate dehydrogenase"/>
    <property type="match status" value="1"/>
</dbReference>
<organism evidence="17 18">
    <name type="scientific">Bradyrhizobium arachidis</name>
    <dbReference type="NCBI Taxonomy" id="858423"/>
    <lineage>
        <taxon>Bacteria</taxon>
        <taxon>Pseudomonadati</taxon>
        <taxon>Pseudomonadota</taxon>
        <taxon>Alphaproteobacteria</taxon>
        <taxon>Hyphomicrobiales</taxon>
        <taxon>Nitrobacteraceae</taxon>
        <taxon>Bradyrhizobium</taxon>
    </lineage>
</organism>
<feature type="binding site" evidence="14">
    <location>
        <position position="239"/>
    </location>
    <ligand>
        <name>Mg(2+)</name>
        <dbReference type="ChEBI" id="CHEBI:18420"/>
    </ligand>
</feature>
<dbReference type="AlphaFoldDB" id="A0AAE7TDV0"/>
<dbReference type="SMART" id="SM01329">
    <property type="entry name" value="Iso_dh"/>
    <property type="match status" value="1"/>
</dbReference>
<dbReference type="GO" id="GO:0005829">
    <property type="term" value="C:cytosol"/>
    <property type="evidence" value="ECO:0007669"/>
    <property type="project" value="TreeGrafter"/>
</dbReference>
<reference evidence="17 18" key="1">
    <citation type="submission" date="2018-06" db="EMBL/GenBank/DDBJ databases">
        <title>Comparative genomics of Bradyrhizobium nodulating Arachidis hypogaea.</title>
        <authorList>
            <person name="Li Y."/>
        </authorList>
    </citation>
    <scope>NUCLEOTIDE SEQUENCE [LARGE SCALE GENOMIC DNA]</scope>
    <source>
        <strain evidence="17 18">CCBAU 051107</strain>
    </source>
</reference>
<dbReference type="Gene3D" id="3.40.718.10">
    <property type="entry name" value="Isopropylmalate Dehydrogenase"/>
    <property type="match status" value="1"/>
</dbReference>
<evidence type="ECO:0000256" key="11">
    <source>
        <dbReference type="ARBA" id="ARBA00023027"/>
    </source>
</evidence>
<evidence type="ECO:0000313" key="18">
    <source>
        <dbReference type="Proteomes" id="UP000594015"/>
    </source>
</evidence>
<name>A0AAE7TDV0_9BRAD</name>
<protein>
    <recommendedName>
        <fullName evidence="14">3-isopropylmalate dehydrogenase</fullName>
        <ecNumber evidence="14">1.1.1.85</ecNumber>
    </recommendedName>
    <alternativeName>
        <fullName evidence="14">3-IPM-DH</fullName>
    </alternativeName>
    <alternativeName>
        <fullName evidence="14">Beta-IPM dehydrogenase</fullName>
        <shortName evidence="14">IMDH</shortName>
    </alternativeName>
</protein>
<dbReference type="PANTHER" id="PTHR42979">
    <property type="entry name" value="3-ISOPROPYLMALATE DEHYDROGENASE"/>
    <property type="match status" value="1"/>
</dbReference>
<evidence type="ECO:0000256" key="4">
    <source>
        <dbReference type="ARBA" id="ARBA00008319"/>
    </source>
</evidence>
<dbReference type="EC" id="1.1.1.85" evidence="14"/>
<proteinExistence type="inferred from homology"/>
<keyword evidence="9 14" id="KW-0460">Magnesium</keyword>
<evidence type="ECO:0000259" key="16">
    <source>
        <dbReference type="SMART" id="SM01329"/>
    </source>
</evidence>
<dbReference type="SUPFAM" id="SSF53659">
    <property type="entry name" value="Isocitrate/Isopropylmalate dehydrogenase-like"/>
    <property type="match status" value="1"/>
</dbReference>
<feature type="binding site" evidence="14">
    <location>
        <begin position="302"/>
        <end position="314"/>
    </location>
    <ligand>
        <name>NAD(+)</name>
        <dbReference type="ChEBI" id="CHEBI:57540"/>
    </ligand>
</feature>
<accession>A0AAE7TDV0</accession>
<evidence type="ECO:0000256" key="15">
    <source>
        <dbReference type="RuleBase" id="RU004445"/>
    </source>
</evidence>
<feature type="binding site" evidence="14">
    <location>
        <position position="148"/>
    </location>
    <ligand>
        <name>substrate</name>
    </ligand>
</feature>
<feature type="domain" description="Isopropylmalate dehydrogenase-like" evidence="16">
    <location>
        <begin position="18"/>
        <end position="373"/>
    </location>
</feature>
<evidence type="ECO:0000256" key="2">
    <source>
        <dbReference type="ARBA" id="ARBA00001936"/>
    </source>
</evidence>
<dbReference type="PANTHER" id="PTHR42979:SF1">
    <property type="entry name" value="3-ISOPROPYLMALATE DEHYDROGENASE"/>
    <property type="match status" value="1"/>
</dbReference>
<keyword evidence="14" id="KW-0963">Cytoplasm</keyword>
<dbReference type="Proteomes" id="UP000594015">
    <property type="component" value="Chromosome"/>
</dbReference>
<feature type="binding site" evidence="14">
    <location>
        <position position="110"/>
    </location>
    <ligand>
        <name>substrate</name>
    </ligand>
</feature>
<comment type="pathway">
    <text evidence="3 14 15">Amino-acid biosynthesis; L-leucine biosynthesis; L-leucine from 3-methyl-2-oxobutanoate: step 3/4.</text>
</comment>
<evidence type="ECO:0000256" key="6">
    <source>
        <dbReference type="ARBA" id="ARBA00022430"/>
    </source>
</evidence>
<evidence type="ECO:0000256" key="10">
    <source>
        <dbReference type="ARBA" id="ARBA00023002"/>
    </source>
</evidence>
<evidence type="ECO:0000256" key="8">
    <source>
        <dbReference type="ARBA" id="ARBA00022723"/>
    </source>
</evidence>
<keyword evidence="6 14" id="KW-0432">Leucine biosynthesis</keyword>
<feature type="site" description="Important for catalysis" evidence="14">
    <location>
        <position position="206"/>
    </location>
</feature>
<feature type="binding site" evidence="14">
    <location>
        <position position="263"/>
    </location>
    <ligand>
        <name>Mg(2+)</name>
        <dbReference type="ChEBI" id="CHEBI:18420"/>
    </ligand>
</feature>
<dbReference type="InterPro" id="IPR019818">
    <property type="entry name" value="IsoCit/isopropylmalate_DH_CS"/>
</dbReference>
<feature type="binding site" evidence="14">
    <location>
        <position position="120"/>
    </location>
    <ligand>
        <name>substrate</name>
    </ligand>
</feature>
<sequence>MDSLCRISSMNTLSNMIKVAVVGGEGIGPEVTDQSHRILKWFSARRGIPVALREAQYGLIPYLATGKVLPDDTAEAMEEADAILWGATGGPETTEVPAAARKAGSLLSLRSKYDLYANLRPIVASPALADSAPLKASVLKDVDFIIIRELTSGIYFGEPRGIETLPDGQRRGFNTQQYTTSQVRRVARTAFELARTRKGRVCSVDKANVLETSVLWREEVTALHQAEFSDVELTHLYVDNAAMQIVRAPSQFDVMVTCNIFGDILSDCAAMASGSLGMLPSVSLGPPDRLGRRKALYEPVHGSAPDIAGKGIANPLGSILSVAMMLRITLNRPDDAALLEKAVDTALAAGARTADIAEPGTKRLSTQEMGDAVLNALDKVAGKEREHA</sequence>
<dbReference type="GO" id="GO:0009098">
    <property type="term" value="P:L-leucine biosynthetic process"/>
    <property type="evidence" value="ECO:0007669"/>
    <property type="project" value="UniProtKB-UniRule"/>
</dbReference>
<evidence type="ECO:0000256" key="7">
    <source>
        <dbReference type="ARBA" id="ARBA00022605"/>
    </source>
</evidence>
<comment type="catalytic activity">
    <reaction evidence="1 14 15">
        <text>(2R,3S)-3-isopropylmalate + NAD(+) = 4-methyl-2-oxopentanoate + CO2 + NADH</text>
        <dbReference type="Rhea" id="RHEA:32271"/>
        <dbReference type="ChEBI" id="CHEBI:16526"/>
        <dbReference type="ChEBI" id="CHEBI:17865"/>
        <dbReference type="ChEBI" id="CHEBI:35121"/>
        <dbReference type="ChEBI" id="CHEBI:57540"/>
        <dbReference type="ChEBI" id="CHEBI:57945"/>
        <dbReference type="EC" id="1.1.1.85"/>
    </reaction>
</comment>
<comment type="cofactor">
    <cofactor evidence="14 15">
        <name>Mg(2+)</name>
        <dbReference type="ChEBI" id="CHEBI:18420"/>
    </cofactor>
    <cofactor evidence="14 15">
        <name>Mn(2+)</name>
        <dbReference type="ChEBI" id="CHEBI:29035"/>
    </cofactor>
    <text evidence="14 15">Binds 1 Mg(2+) or Mn(2+) ion per subunit.</text>
</comment>
<dbReference type="NCBIfam" id="TIGR00169">
    <property type="entry name" value="leuB"/>
    <property type="match status" value="1"/>
</dbReference>
<evidence type="ECO:0000256" key="5">
    <source>
        <dbReference type="ARBA" id="ARBA00011738"/>
    </source>
</evidence>
<comment type="subunit">
    <text evidence="5 14 15">Homodimer.</text>
</comment>
<keyword evidence="13 14" id="KW-0100">Branched-chain amino acid biosynthesis</keyword>
<feature type="site" description="Important for catalysis" evidence="14">
    <location>
        <position position="155"/>
    </location>
</feature>
<comment type="cofactor">
    <cofactor evidence="2">
        <name>Mn(2+)</name>
        <dbReference type="ChEBI" id="CHEBI:29035"/>
    </cofactor>
</comment>
<comment type="subcellular location">
    <subcellularLocation>
        <location evidence="14">Cytoplasm</location>
    </subcellularLocation>
</comment>
<keyword evidence="11 14" id="KW-0520">NAD</keyword>
<evidence type="ECO:0000256" key="3">
    <source>
        <dbReference type="ARBA" id="ARBA00004762"/>
    </source>
</evidence>
<dbReference type="PROSITE" id="PS00470">
    <property type="entry name" value="IDH_IMDH"/>
    <property type="match status" value="1"/>
</dbReference>
<keyword evidence="12 14" id="KW-0464">Manganese</keyword>
<feature type="binding site" evidence="14">
    <location>
        <position position="267"/>
    </location>
    <ligand>
        <name>Mg(2+)</name>
        <dbReference type="ChEBI" id="CHEBI:18420"/>
    </ligand>
</feature>
<dbReference type="HAMAP" id="MF_01033">
    <property type="entry name" value="LeuB_type1"/>
    <property type="match status" value="1"/>
</dbReference>
<dbReference type="InterPro" id="IPR024084">
    <property type="entry name" value="IsoPropMal-DH-like_dom"/>
</dbReference>
<evidence type="ECO:0000256" key="12">
    <source>
        <dbReference type="ARBA" id="ARBA00023211"/>
    </source>
</evidence>
<gene>
    <name evidence="14 17" type="primary">leuB</name>
    <name evidence="17" type="ORF">WN72_02260</name>
</gene>